<accession>A0A4Z2FQ53</accession>
<comment type="caution">
    <text evidence="2">The sequence shown here is derived from an EMBL/GenBank/DDBJ whole genome shotgun (WGS) entry which is preliminary data.</text>
</comment>
<reference evidence="2 3" key="1">
    <citation type="submission" date="2019-03" db="EMBL/GenBank/DDBJ databases">
        <title>First draft genome of Liparis tanakae, snailfish: a comprehensive survey of snailfish specific genes.</title>
        <authorList>
            <person name="Kim W."/>
            <person name="Song I."/>
            <person name="Jeong J.-H."/>
            <person name="Kim D."/>
            <person name="Kim S."/>
            <person name="Ryu S."/>
            <person name="Song J.Y."/>
            <person name="Lee S.K."/>
        </authorList>
    </citation>
    <scope>NUCLEOTIDE SEQUENCE [LARGE SCALE GENOMIC DNA]</scope>
    <source>
        <tissue evidence="2">Muscle</tissue>
    </source>
</reference>
<dbReference type="Proteomes" id="UP000314294">
    <property type="component" value="Unassembled WGS sequence"/>
</dbReference>
<evidence type="ECO:0000313" key="3">
    <source>
        <dbReference type="Proteomes" id="UP000314294"/>
    </source>
</evidence>
<sequence>MSIWAEMVIRVLTRGPAREKTSVQVPGRPCPSVPGPLGTSSPRPPAEKGDGAGEEAAGPTSGTCSPVWSQFKALPSSLWDVPSRGVEGTMTPERYSFTWARDRGTASVLTPFLACPRKTDGRTDTQASRKTHASLFRPCKFEETDVLSSAEWLGEVLEPWGDEVLMGLAEAASLLEQLGEPLKALGHMQVVAHSPHPQNCKPNNQQGSLTILCQASGIKQPSSPPATDALSGLDPSGAVEVTVLLRASSDALRDSQAFSRIREGDGRDFTLLWVSGYARN</sequence>
<dbReference type="AlphaFoldDB" id="A0A4Z2FQ53"/>
<gene>
    <name evidence="2" type="ORF">EYF80_046807</name>
</gene>
<organism evidence="2 3">
    <name type="scientific">Liparis tanakae</name>
    <name type="common">Tanaka's snailfish</name>
    <dbReference type="NCBI Taxonomy" id="230148"/>
    <lineage>
        <taxon>Eukaryota</taxon>
        <taxon>Metazoa</taxon>
        <taxon>Chordata</taxon>
        <taxon>Craniata</taxon>
        <taxon>Vertebrata</taxon>
        <taxon>Euteleostomi</taxon>
        <taxon>Actinopterygii</taxon>
        <taxon>Neopterygii</taxon>
        <taxon>Teleostei</taxon>
        <taxon>Neoteleostei</taxon>
        <taxon>Acanthomorphata</taxon>
        <taxon>Eupercaria</taxon>
        <taxon>Perciformes</taxon>
        <taxon>Cottioidei</taxon>
        <taxon>Cottales</taxon>
        <taxon>Liparidae</taxon>
        <taxon>Liparis</taxon>
    </lineage>
</organism>
<protein>
    <submittedName>
        <fullName evidence="2">Uncharacterized protein</fullName>
    </submittedName>
</protein>
<dbReference type="EMBL" id="SRLO01000997">
    <property type="protein sequence ID" value="TNN43010.1"/>
    <property type="molecule type" value="Genomic_DNA"/>
</dbReference>
<evidence type="ECO:0000256" key="1">
    <source>
        <dbReference type="SAM" id="MobiDB-lite"/>
    </source>
</evidence>
<feature type="region of interest" description="Disordered" evidence="1">
    <location>
        <begin position="18"/>
        <end position="64"/>
    </location>
</feature>
<evidence type="ECO:0000313" key="2">
    <source>
        <dbReference type="EMBL" id="TNN43010.1"/>
    </source>
</evidence>
<name>A0A4Z2FQ53_9TELE</name>
<keyword evidence="3" id="KW-1185">Reference proteome</keyword>
<proteinExistence type="predicted"/>